<dbReference type="AlphaFoldDB" id="A0A5J4RZY8"/>
<organism evidence="1">
    <name type="scientific">termite gut metagenome</name>
    <dbReference type="NCBI Taxonomy" id="433724"/>
    <lineage>
        <taxon>unclassified sequences</taxon>
        <taxon>metagenomes</taxon>
        <taxon>organismal metagenomes</taxon>
    </lineage>
</organism>
<reference evidence="1" key="1">
    <citation type="submission" date="2019-03" db="EMBL/GenBank/DDBJ databases">
        <title>Single cell metagenomics reveals metabolic interactions within the superorganism composed of flagellate Streblomastix strix and complex community of Bacteroidetes bacteria on its surface.</title>
        <authorList>
            <person name="Treitli S.C."/>
            <person name="Kolisko M."/>
            <person name="Husnik F."/>
            <person name="Keeling P."/>
            <person name="Hampl V."/>
        </authorList>
    </citation>
    <scope>NUCLEOTIDE SEQUENCE</scope>
    <source>
        <strain evidence="1">STM</strain>
    </source>
</reference>
<proteinExistence type="predicted"/>
<accession>A0A5J4RZY8</accession>
<evidence type="ECO:0000313" key="1">
    <source>
        <dbReference type="EMBL" id="KAA6338825.1"/>
    </source>
</evidence>
<dbReference type="EMBL" id="SNRY01000584">
    <property type="protein sequence ID" value="KAA6338825.1"/>
    <property type="molecule type" value="Genomic_DNA"/>
</dbReference>
<sequence>MRSKVYRMLPHPGQFMAFFCKEIYMNLTMSFNNIPPKSKETQCN</sequence>
<gene>
    <name evidence="1" type="ORF">EZS27_013194</name>
</gene>
<protein>
    <submittedName>
        <fullName evidence="1">Uncharacterized protein</fullName>
    </submittedName>
</protein>
<name>A0A5J4RZY8_9ZZZZ</name>
<comment type="caution">
    <text evidence="1">The sequence shown here is derived from an EMBL/GenBank/DDBJ whole genome shotgun (WGS) entry which is preliminary data.</text>
</comment>